<dbReference type="OrthoDB" id="4748970at2759"/>
<dbReference type="PROSITE" id="PS50157">
    <property type="entry name" value="ZINC_FINGER_C2H2_2"/>
    <property type="match status" value="6"/>
</dbReference>
<keyword evidence="14" id="KW-1185">Reference proteome</keyword>
<evidence type="ECO:0000256" key="2">
    <source>
        <dbReference type="ARBA" id="ARBA00022723"/>
    </source>
</evidence>
<keyword evidence="2" id="KW-0479">Metal-binding</keyword>
<evidence type="ECO:0000256" key="11">
    <source>
        <dbReference type="PROSITE-ProRule" id="PRU00042"/>
    </source>
</evidence>
<feature type="domain" description="C2H2-type" evidence="12">
    <location>
        <begin position="13"/>
        <end position="42"/>
    </location>
</feature>
<keyword evidence="4 11" id="KW-0863">Zinc-finger</keyword>
<keyword evidence="8" id="KW-0804">Transcription</keyword>
<dbReference type="FunFam" id="3.30.160.60:FF:002391">
    <property type="entry name" value="Transcription factor IIIA"/>
    <property type="match status" value="1"/>
</dbReference>
<feature type="domain" description="C2H2-type" evidence="12">
    <location>
        <begin position="316"/>
        <end position="341"/>
    </location>
</feature>
<dbReference type="AlphaFoldDB" id="A0A9P7VCB9"/>
<evidence type="ECO:0000256" key="3">
    <source>
        <dbReference type="ARBA" id="ARBA00022737"/>
    </source>
</evidence>
<keyword evidence="5" id="KW-0862">Zinc</keyword>
<evidence type="ECO:0000256" key="6">
    <source>
        <dbReference type="ARBA" id="ARBA00023015"/>
    </source>
</evidence>
<evidence type="ECO:0000256" key="4">
    <source>
        <dbReference type="ARBA" id="ARBA00022771"/>
    </source>
</evidence>
<comment type="caution">
    <text evidence="13">The sequence shown here is derived from an EMBL/GenBank/DDBJ whole genome shotgun (WGS) entry which is preliminary data.</text>
</comment>
<dbReference type="EMBL" id="JAHMUF010000004">
    <property type="protein sequence ID" value="KAG7195198.1"/>
    <property type="molecule type" value="Genomic_DNA"/>
</dbReference>
<dbReference type="SMART" id="SM00355">
    <property type="entry name" value="ZnF_C2H2"/>
    <property type="match status" value="8"/>
</dbReference>
<reference evidence="13" key="1">
    <citation type="submission" date="2021-03" db="EMBL/GenBank/DDBJ databases">
        <authorList>
            <person name="Palmer J.M."/>
        </authorList>
    </citation>
    <scope>NUCLEOTIDE SEQUENCE</scope>
    <source>
        <strain evidence="13">ARV_011</strain>
    </source>
</reference>
<keyword evidence="3" id="KW-0677">Repeat</keyword>
<dbReference type="InterPro" id="IPR036236">
    <property type="entry name" value="Znf_C2H2_sf"/>
</dbReference>
<protein>
    <recommendedName>
        <fullName evidence="10">Transcription factor IIIA</fullName>
    </recommendedName>
</protein>
<dbReference type="FunFam" id="3.30.160.60:FF:001500">
    <property type="entry name" value="Zinc finger protein 292"/>
    <property type="match status" value="1"/>
</dbReference>
<evidence type="ECO:0000313" key="13">
    <source>
        <dbReference type="EMBL" id="KAG7195198.1"/>
    </source>
</evidence>
<keyword evidence="6" id="KW-0805">Transcription regulation</keyword>
<dbReference type="GO" id="GO:0005634">
    <property type="term" value="C:nucleus"/>
    <property type="evidence" value="ECO:0007669"/>
    <property type="project" value="UniProtKB-SubCell"/>
</dbReference>
<dbReference type="Proteomes" id="UP000790833">
    <property type="component" value="Unassembled WGS sequence"/>
</dbReference>
<evidence type="ECO:0000313" key="14">
    <source>
        <dbReference type="Proteomes" id="UP000790833"/>
    </source>
</evidence>
<evidence type="ECO:0000259" key="12">
    <source>
        <dbReference type="PROSITE" id="PS50157"/>
    </source>
</evidence>
<dbReference type="Gene3D" id="3.30.160.60">
    <property type="entry name" value="Classic Zinc Finger"/>
    <property type="match status" value="6"/>
</dbReference>
<dbReference type="PROSITE" id="PS00028">
    <property type="entry name" value="ZINC_FINGER_C2H2_1"/>
    <property type="match status" value="6"/>
</dbReference>
<keyword evidence="9" id="KW-0539">Nucleus</keyword>
<proteinExistence type="predicted"/>
<evidence type="ECO:0000256" key="1">
    <source>
        <dbReference type="ARBA" id="ARBA00004123"/>
    </source>
</evidence>
<dbReference type="PANTHER" id="PTHR24409:SF295">
    <property type="entry name" value="AZ2-RELATED"/>
    <property type="match status" value="1"/>
</dbReference>
<dbReference type="RefSeq" id="XP_043050745.1">
    <property type="nucleotide sequence ID" value="XM_043194421.1"/>
</dbReference>
<accession>A0A9P7VCB9</accession>
<evidence type="ECO:0000256" key="5">
    <source>
        <dbReference type="ARBA" id="ARBA00022833"/>
    </source>
</evidence>
<feature type="domain" description="C2H2-type" evidence="12">
    <location>
        <begin position="71"/>
        <end position="96"/>
    </location>
</feature>
<dbReference type="SUPFAM" id="SSF57667">
    <property type="entry name" value="beta-beta-alpha zinc fingers"/>
    <property type="match status" value="4"/>
</dbReference>
<feature type="domain" description="C2H2-type" evidence="12">
    <location>
        <begin position="129"/>
        <end position="154"/>
    </location>
</feature>
<comment type="subcellular location">
    <subcellularLocation>
        <location evidence="1">Nucleus</location>
    </subcellularLocation>
</comment>
<dbReference type="InterPro" id="IPR013087">
    <property type="entry name" value="Znf_C2H2_type"/>
</dbReference>
<dbReference type="GO" id="GO:0008270">
    <property type="term" value="F:zinc ion binding"/>
    <property type="evidence" value="ECO:0007669"/>
    <property type="project" value="UniProtKB-KW"/>
</dbReference>
<organism evidence="13 14">
    <name type="scientific">Scheffersomyces spartinae</name>
    <dbReference type="NCBI Taxonomy" id="45513"/>
    <lineage>
        <taxon>Eukaryota</taxon>
        <taxon>Fungi</taxon>
        <taxon>Dikarya</taxon>
        <taxon>Ascomycota</taxon>
        <taxon>Saccharomycotina</taxon>
        <taxon>Pichiomycetes</taxon>
        <taxon>Debaryomycetaceae</taxon>
        <taxon>Scheffersomyces</taxon>
    </lineage>
</organism>
<evidence type="ECO:0000256" key="8">
    <source>
        <dbReference type="ARBA" id="ARBA00023163"/>
    </source>
</evidence>
<sequence length="432" mass="50025">MCHKRSHTNERPFKCPEGDCEASFLRNSHLKAHMVSHKEGDTKPFHCSVCGKGVNSRQHLKRHEITHTQSFACTYPECTETFYKHQSLRHHIMSVHENTLVCHQCDKSFSRPYRLAQHNLKYHGEVPTYQCDHQGCFKSFKNWSALRFHINTDHPKLICPICGKGCVGKVGLESHMTNLHDESKMVRNWKCNYCDMGQFIKKADLIEHYNDLHDGNIPEDLLKATDKEKLDQLLLEATENHQLNVKDLTLISNLNELESDEEEENIQHRMKRDASPYNVSESQRSIISTDSLNVALKSGKTSIRDLILNNYDPKKLVCPKPKCGKKFRRDHDLRRHLKWHADSLVKINAFLDTLDDSPPKEFSTLNDLPTPEETDAGCKRTISDSEFNNQREKKFQKLDNTEIDLEEQDFELDDLIDSELKLLTAGLAHIRE</sequence>
<dbReference type="PANTHER" id="PTHR24409">
    <property type="entry name" value="ZINC FINGER PROTEIN 142"/>
    <property type="match status" value="1"/>
</dbReference>
<gene>
    <name evidence="13" type="ORF">KQ657_003723</name>
</gene>
<dbReference type="GeneID" id="66117097"/>
<dbReference type="GO" id="GO:0000981">
    <property type="term" value="F:DNA-binding transcription factor activity, RNA polymerase II-specific"/>
    <property type="evidence" value="ECO:0007669"/>
    <property type="project" value="TreeGrafter"/>
</dbReference>
<evidence type="ECO:0000256" key="10">
    <source>
        <dbReference type="ARBA" id="ARBA00040434"/>
    </source>
</evidence>
<feature type="domain" description="C2H2-type" evidence="12">
    <location>
        <begin position="45"/>
        <end position="72"/>
    </location>
</feature>
<evidence type="ECO:0000256" key="9">
    <source>
        <dbReference type="ARBA" id="ARBA00023242"/>
    </source>
</evidence>
<name>A0A9P7VCB9_9ASCO</name>
<evidence type="ECO:0000256" key="7">
    <source>
        <dbReference type="ARBA" id="ARBA00023125"/>
    </source>
</evidence>
<feature type="domain" description="C2H2-type" evidence="12">
    <location>
        <begin position="100"/>
        <end position="127"/>
    </location>
</feature>
<dbReference type="Pfam" id="PF00096">
    <property type="entry name" value="zf-C2H2"/>
    <property type="match status" value="5"/>
</dbReference>
<dbReference type="GO" id="GO:0000977">
    <property type="term" value="F:RNA polymerase II transcription regulatory region sequence-specific DNA binding"/>
    <property type="evidence" value="ECO:0007669"/>
    <property type="project" value="TreeGrafter"/>
</dbReference>
<keyword evidence="7" id="KW-0238">DNA-binding</keyword>